<feature type="transmembrane region" description="Helical" evidence="1">
    <location>
        <begin position="42"/>
        <end position="63"/>
    </location>
</feature>
<dbReference type="Proteomes" id="UP000053923">
    <property type="component" value="Unassembled WGS sequence"/>
</dbReference>
<dbReference type="RefSeq" id="WP_062701128.1">
    <property type="nucleotide sequence ID" value="NZ_LLZG01000061.1"/>
</dbReference>
<keyword evidence="1" id="KW-0472">Membrane</keyword>
<keyword evidence="1" id="KW-0812">Transmembrane</keyword>
<proteinExistence type="predicted"/>
<keyword evidence="3" id="KW-1185">Reference proteome</keyword>
<reference evidence="3" key="1">
    <citation type="submission" date="2015-10" db="EMBL/GenBank/DDBJ databases">
        <authorList>
            <person name="Ju K.-S."/>
            <person name="Doroghazi J.R."/>
            <person name="Metcalf W.W."/>
        </authorList>
    </citation>
    <scope>NUCLEOTIDE SEQUENCE [LARGE SCALE GENOMIC DNA]</scope>
    <source>
        <strain evidence="3">NRRL 3151</strain>
    </source>
</reference>
<protein>
    <recommendedName>
        <fullName evidence="4">ABC transporter permease</fullName>
    </recommendedName>
</protein>
<dbReference type="AlphaFoldDB" id="A0A0X3VA62"/>
<organism evidence="2 3">
    <name type="scientific">Streptomyces regalis</name>
    <dbReference type="NCBI Taxonomy" id="68262"/>
    <lineage>
        <taxon>Bacteria</taxon>
        <taxon>Bacillati</taxon>
        <taxon>Actinomycetota</taxon>
        <taxon>Actinomycetes</taxon>
        <taxon>Kitasatosporales</taxon>
        <taxon>Streptomycetaceae</taxon>
        <taxon>Streptomyces</taxon>
    </lineage>
</organism>
<evidence type="ECO:0000256" key="1">
    <source>
        <dbReference type="SAM" id="Phobius"/>
    </source>
</evidence>
<feature type="transmembrane region" description="Helical" evidence="1">
    <location>
        <begin position="169"/>
        <end position="191"/>
    </location>
</feature>
<evidence type="ECO:0000313" key="2">
    <source>
        <dbReference type="EMBL" id="KUL41681.1"/>
    </source>
</evidence>
<evidence type="ECO:0008006" key="4">
    <source>
        <dbReference type="Google" id="ProtNLM"/>
    </source>
</evidence>
<feature type="transmembrane region" description="Helical" evidence="1">
    <location>
        <begin position="124"/>
        <end position="149"/>
    </location>
</feature>
<keyword evidence="1" id="KW-1133">Transmembrane helix</keyword>
<dbReference type="EMBL" id="LLZG01000061">
    <property type="protein sequence ID" value="KUL41681.1"/>
    <property type="molecule type" value="Genomic_DNA"/>
</dbReference>
<feature type="transmembrane region" description="Helical" evidence="1">
    <location>
        <begin position="249"/>
        <end position="271"/>
    </location>
</feature>
<accession>A0A0X3VA62</accession>
<dbReference type="GO" id="GO:0005886">
    <property type="term" value="C:plasma membrane"/>
    <property type="evidence" value="ECO:0007669"/>
    <property type="project" value="UniProtKB-SubCell"/>
</dbReference>
<evidence type="ECO:0000313" key="3">
    <source>
        <dbReference type="Proteomes" id="UP000053923"/>
    </source>
</evidence>
<comment type="caution">
    <text evidence="2">The sequence shown here is derived from an EMBL/GenBank/DDBJ whole genome shotgun (WGS) entry which is preliminary data.</text>
</comment>
<gene>
    <name evidence="2" type="ORF">ADL12_11225</name>
</gene>
<name>A0A0X3VA62_9ACTN</name>
<feature type="transmembrane region" description="Helical" evidence="1">
    <location>
        <begin position="198"/>
        <end position="218"/>
    </location>
</feature>
<feature type="transmembrane region" description="Helical" evidence="1">
    <location>
        <begin position="83"/>
        <end position="103"/>
    </location>
</feature>
<sequence length="276" mass="28791">MADAVMAQAGPEVRTETRPWAGQLRAAMAFEWVKLRTLRSTWWSLAVYAVLTVTVALLTGYALRGSYADMDAARRAEFDALAYGFSGLQLGMMALVVFGVLAVSGEFTSGTIRGSFAAVPRRGVFYAAKLLTGALTAGAVSVPVVAAGFAATQALLGGPGRVALTDDGVARALIGAVLYTTLLSVFAMGLATVLRSPAVTLSILLPLFSMLSTILSNLPGVRTAAQFLPDVAGGLVLLREPPDSTVLDAWTGMAVLMAWTAASVTAGYLALRRRDA</sequence>
<dbReference type="GO" id="GO:0140359">
    <property type="term" value="F:ABC-type transporter activity"/>
    <property type="evidence" value="ECO:0007669"/>
    <property type="project" value="InterPro"/>
</dbReference>
<dbReference type="OrthoDB" id="3297477at2"/>